<dbReference type="GO" id="GO:0004177">
    <property type="term" value="F:aminopeptidase activity"/>
    <property type="evidence" value="ECO:0007669"/>
    <property type="project" value="UniProtKB-KW"/>
</dbReference>
<dbReference type="RefSeq" id="WP_148689879.1">
    <property type="nucleotide sequence ID" value="NZ_LT671858.1"/>
</dbReference>
<dbReference type="InterPro" id="IPR029058">
    <property type="entry name" value="AB_hydrolase_fold"/>
</dbReference>
<dbReference type="PANTHER" id="PTHR43433:SF5">
    <property type="entry name" value="AB HYDROLASE-1 DOMAIN-CONTAINING PROTEIN"/>
    <property type="match status" value="1"/>
</dbReference>
<reference evidence="2 3" key="1">
    <citation type="submission" date="2016-04" db="EMBL/GenBank/DDBJ databases">
        <authorList>
            <person name="Evans L.H."/>
            <person name="Alamgir A."/>
            <person name="Owens N."/>
            <person name="Weber N.D."/>
            <person name="Virtaneva K."/>
            <person name="Barbian K."/>
            <person name="Babar A."/>
            <person name="Rosenke K."/>
        </authorList>
    </citation>
    <scope>NUCLEOTIDE SEQUENCE [LARGE SCALE GENOMIC DNA]</scope>
    <source>
        <strain evidence="3">S5(T) (JCM 30642 \VKM B-2941)</strain>
    </source>
</reference>
<feature type="domain" description="AB hydrolase-1" evidence="1">
    <location>
        <begin position="20"/>
        <end position="242"/>
    </location>
</feature>
<protein>
    <submittedName>
        <fullName evidence="2">Tricorn interacting acylaminoacyl-/prolyl-aminopeptidase</fullName>
    </submittedName>
</protein>
<dbReference type="AlphaFoldDB" id="A0A1N5V4Z5"/>
<name>A0A1N5V4Z5_9ARCH</name>
<dbReference type="Pfam" id="PF00561">
    <property type="entry name" value="Abhydrolase_1"/>
    <property type="match status" value="1"/>
</dbReference>
<dbReference type="PANTHER" id="PTHR43433">
    <property type="entry name" value="HYDROLASE, ALPHA/BETA FOLD FAMILY PROTEIN"/>
    <property type="match status" value="1"/>
</dbReference>
<dbReference type="InterPro" id="IPR000073">
    <property type="entry name" value="AB_hydrolase_1"/>
</dbReference>
<dbReference type="Proteomes" id="UP000195607">
    <property type="component" value="Chromosome I"/>
</dbReference>
<accession>A0A1N5V4Z5</accession>
<gene>
    <name evidence="2" type="ORF">CSP5_1229</name>
</gene>
<keyword evidence="2" id="KW-0031">Aminopeptidase</keyword>
<organism evidence="2 3">
    <name type="scientific">Cuniculiplasma divulgatum</name>
    <dbReference type="NCBI Taxonomy" id="1673428"/>
    <lineage>
        <taxon>Archaea</taxon>
        <taxon>Methanobacteriati</taxon>
        <taxon>Thermoplasmatota</taxon>
        <taxon>Thermoplasmata</taxon>
        <taxon>Thermoplasmatales</taxon>
        <taxon>Cuniculiplasmataceae</taxon>
        <taxon>Cuniculiplasma</taxon>
    </lineage>
</organism>
<dbReference type="PRINTS" id="PR00111">
    <property type="entry name" value="ABHYDROLASE"/>
</dbReference>
<evidence type="ECO:0000259" key="1">
    <source>
        <dbReference type="Pfam" id="PF00561"/>
    </source>
</evidence>
<sequence length="272" mass="31215">MILRNGDIQIFYNVVGKGTPIVFIEGLGYSMWMWKFQKTLSMKYKLIFYDNRGVGKSSKPEEYYTLDDFQSDLFSLVQSLKLEKFFLIGVSMGGMIAEQFALEHQEMIKGLVLSSTNFGIRSKLPSMDVLKILSEPPNGKEMFERMRPAFSEKTVLNNRKLIDLIIEERSLDSPIVKQIQQSMAFIKFDVLDKIQNISCPTLVISGLDDKIVPIENSEIIHEKLPNSKFIKFRDSGHLVNMERHNDYNAEIDKFCTSVMSKSFSKVITPLVI</sequence>
<dbReference type="Gene3D" id="3.40.50.1820">
    <property type="entry name" value="alpha/beta hydrolase"/>
    <property type="match status" value="1"/>
</dbReference>
<keyword evidence="2" id="KW-0378">Hydrolase</keyword>
<evidence type="ECO:0000313" key="2">
    <source>
        <dbReference type="EMBL" id="SIM67930.1"/>
    </source>
</evidence>
<dbReference type="GeneID" id="41588482"/>
<dbReference type="InterPro" id="IPR050471">
    <property type="entry name" value="AB_hydrolase"/>
</dbReference>
<dbReference type="EMBL" id="LT671858">
    <property type="protein sequence ID" value="SIM67930.1"/>
    <property type="molecule type" value="Genomic_DNA"/>
</dbReference>
<dbReference type="SUPFAM" id="SSF53474">
    <property type="entry name" value="alpha/beta-Hydrolases"/>
    <property type="match status" value="1"/>
</dbReference>
<keyword evidence="2" id="KW-0645">Protease</keyword>
<evidence type="ECO:0000313" key="3">
    <source>
        <dbReference type="Proteomes" id="UP000195607"/>
    </source>
</evidence>
<proteinExistence type="predicted"/>